<keyword evidence="1" id="KW-0175">Coiled coil</keyword>
<feature type="non-terminal residue" evidence="2">
    <location>
        <position position="182"/>
    </location>
</feature>
<protein>
    <submittedName>
        <fullName evidence="2">Uncharacterized protein</fullName>
    </submittedName>
</protein>
<feature type="non-terminal residue" evidence="2">
    <location>
        <position position="1"/>
    </location>
</feature>
<dbReference type="EMBL" id="JBAHYK010005614">
    <property type="protein sequence ID" value="KAL0562472.1"/>
    <property type="molecule type" value="Genomic_DNA"/>
</dbReference>
<sequence length="182" mass="21239">CLCDPVRSAKKPTFYAGSVLPFPEGDDSGKGAFLKIFPHDIQPSTLAQSMTIEDCQFWRFGFGPWGAFKSRQVMMSPTADGDCGWTTVPSTSSDLHEWMVELAREQMKRAREVREKRRQEAMEKQEAAKQLARRVPVVLRCLLCLNPESEEEEEEGDWDGDWDWDKEEREWEKFLEEERQYH</sequence>
<proteinExistence type="predicted"/>
<keyword evidence="3" id="KW-1185">Reference proteome</keyword>
<evidence type="ECO:0000313" key="2">
    <source>
        <dbReference type="EMBL" id="KAL0562472.1"/>
    </source>
</evidence>
<feature type="coiled-coil region" evidence="1">
    <location>
        <begin position="100"/>
        <end position="134"/>
    </location>
</feature>
<dbReference type="Proteomes" id="UP001465976">
    <property type="component" value="Unassembled WGS sequence"/>
</dbReference>
<accession>A0ABR3EHX3</accession>
<organism evidence="2 3">
    <name type="scientific">Marasmius crinis-equi</name>
    <dbReference type="NCBI Taxonomy" id="585013"/>
    <lineage>
        <taxon>Eukaryota</taxon>
        <taxon>Fungi</taxon>
        <taxon>Dikarya</taxon>
        <taxon>Basidiomycota</taxon>
        <taxon>Agaricomycotina</taxon>
        <taxon>Agaricomycetes</taxon>
        <taxon>Agaricomycetidae</taxon>
        <taxon>Agaricales</taxon>
        <taxon>Marasmiineae</taxon>
        <taxon>Marasmiaceae</taxon>
        <taxon>Marasmius</taxon>
    </lineage>
</organism>
<reference evidence="2 3" key="1">
    <citation type="submission" date="2024-02" db="EMBL/GenBank/DDBJ databases">
        <title>A draft genome for the cacao thread blight pathogen Marasmius crinis-equi.</title>
        <authorList>
            <person name="Cohen S.P."/>
            <person name="Baruah I.K."/>
            <person name="Amoako-Attah I."/>
            <person name="Bukari Y."/>
            <person name="Meinhardt L.W."/>
            <person name="Bailey B.A."/>
        </authorList>
    </citation>
    <scope>NUCLEOTIDE SEQUENCE [LARGE SCALE GENOMIC DNA]</scope>
    <source>
        <strain evidence="2 3">GH-76</strain>
    </source>
</reference>
<evidence type="ECO:0000313" key="3">
    <source>
        <dbReference type="Proteomes" id="UP001465976"/>
    </source>
</evidence>
<gene>
    <name evidence="2" type="ORF">V5O48_019615</name>
</gene>
<evidence type="ECO:0000256" key="1">
    <source>
        <dbReference type="SAM" id="Coils"/>
    </source>
</evidence>
<comment type="caution">
    <text evidence="2">The sequence shown here is derived from an EMBL/GenBank/DDBJ whole genome shotgun (WGS) entry which is preliminary data.</text>
</comment>
<name>A0ABR3EHX3_9AGAR</name>